<keyword evidence="3" id="KW-0813">Transport</keyword>
<evidence type="ECO:0000256" key="5">
    <source>
        <dbReference type="ARBA" id="ARBA00022989"/>
    </source>
</evidence>
<protein>
    <recommendedName>
        <fullName evidence="7">ABC transporter domain-containing protein</fullName>
    </recommendedName>
</protein>
<evidence type="ECO:0000313" key="8">
    <source>
        <dbReference type="EMBL" id="KAJ9584326.1"/>
    </source>
</evidence>
<feature type="non-terminal residue" evidence="8">
    <location>
        <position position="245"/>
    </location>
</feature>
<evidence type="ECO:0000259" key="7">
    <source>
        <dbReference type="PROSITE" id="PS50893"/>
    </source>
</evidence>
<feature type="non-terminal residue" evidence="8">
    <location>
        <position position="1"/>
    </location>
</feature>
<dbReference type="GO" id="GO:0140359">
    <property type="term" value="F:ABC-type transporter activity"/>
    <property type="evidence" value="ECO:0007669"/>
    <property type="project" value="InterPro"/>
</dbReference>
<keyword evidence="6" id="KW-0472">Membrane</keyword>
<dbReference type="AlphaFoldDB" id="A0AAD7ZPU2"/>
<keyword evidence="5" id="KW-1133">Transmembrane helix</keyword>
<proteinExistence type="inferred from homology"/>
<gene>
    <name evidence="8" type="ORF">L9F63_021326</name>
</gene>
<dbReference type="SUPFAM" id="SSF52540">
    <property type="entry name" value="P-loop containing nucleoside triphosphate hydrolases"/>
    <property type="match status" value="1"/>
</dbReference>
<feature type="domain" description="ABC transporter" evidence="7">
    <location>
        <begin position="1"/>
        <end position="182"/>
    </location>
</feature>
<dbReference type="InterPro" id="IPR043926">
    <property type="entry name" value="ABCG_dom"/>
</dbReference>
<keyword evidence="4" id="KW-0812">Transmembrane</keyword>
<dbReference type="GO" id="GO:0005524">
    <property type="term" value="F:ATP binding"/>
    <property type="evidence" value="ECO:0007669"/>
    <property type="project" value="InterPro"/>
</dbReference>
<comment type="subcellular location">
    <subcellularLocation>
        <location evidence="1">Membrane</location>
        <topology evidence="1">Multi-pass membrane protein</topology>
    </subcellularLocation>
</comment>
<comment type="similarity">
    <text evidence="2">Belongs to the ABC transporter superfamily. ABCG family. Eye pigment precursor importer (TC 3.A.1.204) subfamily.</text>
</comment>
<evidence type="ECO:0000313" key="9">
    <source>
        <dbReference type="Proteomes" id="UP001233999"/>
    </source>
</evidence>
<dbReference type="Pfam" id="PF19055">
    <property type="entry name" value="ABC2_membrane_7"/>
    <property type="match status" value="1"/>
</dbReference>
<dbReference type="GO" id="GO:0016887">
    <property type="term" value="F:ATP hydrolysis activity"/>
    <property type="evidence" value="ECO:0007669"/>
    <property type="project" value="InterPro"/>
</dbReference>
<reference evidence="8" key="1">
    <citation type="journal article" date="2023" name="IScience">
        <title>Live-bearing cockroach genome reveals convergent evolutionary mechanisms linked to viviparity in insects and beyond.</title>
        <authorList>
            <person name="Fouks B."/>
            <person name="Harrison M.C."/>
            <person name="Mikhailova A.A."/>
            <person name="Marchal E."/>
            <person name="English S."/>
            <person name="Carruthers M."/>
            <person name="Jennings E.C."/>
            <person name="Chiamaka E.L."/>
            <person name="Frigard R.A."/>
            <person name="Pippel M."/>
            <person name="Attardo G.M."/>
            <person name="Benoit J.B."/>
            <person name="Bornberg-Bauer E."/>
            <person name="Tobe S.S."/>
        </authorList>
    </citation>
    <scope>NUCLEOTIDE SEQUENCE</scope>
    <source>
        <strain evidence="8">Stay&amp;Tobe</strain>
    </source>
</reference>
<reference evidence="8" key="2">
    <citation type="submission" date="2023-05" db="EMBL/GenBank/DDBJ databases">
        <authorList>
            <person name="Fouks B."/>
        </authorList>
    </citation>
    <scope>NUCLEOTIDE SEQUENCE</scope>
    <source>
        <strain evidence="8">Stay&amp;Tobe</strain>
        <tissue evidence="8">Testes</tissue>
    </source>
</reference>
<dbReference type="Proteomes" id="UP001233999">
    <property type="component" value="Unassembled WGS sequence"/>
</dbReference>
<dbReference type="PANTHER" id="PTHR48041">
    <property type="entry name" value="ABC TRANSPORTER G FAMILY MEMBER 28"/>
    <property type="match status" value="1"/>
</dbReference>
<dbReference type="PROSITE" id="PS50893">
    <property type="entry name" value="ABC_TRANSPORTER_2"/>
    <property type="match status" value="1"/>
</dbReference>
<dbReference type="EMBL" id="JASPKZ010007429">
    <property type="protein sequence ID" value="KAJ9584326.1"/>
    <property type="molecule type" value="Genomic_DNA"/>
</dbReference>
<dbReference type="FunFam" id="3.40.50.300:FF:001077">
    <property type="entry name" value="Uncharacterized protein, isoform A"/>
    <property type="match status" value="1"/>
</dbReference>
<dbReference type="InterPro" id="IPR003439">
    <property type="entry name" value="ABC_transporter-like_ATP-bd"/>
</dbReference>
<dbReference type="PROSITE" id="PS00211">
    <property type="entry name" value="ABC_TRANSPORTER_1"/>
    <property type="match status" value="1"/>
</dbReference>
<evidence type="ECO:0000256" key="4">
    <source>
        <dbReference type="ARBA" id="ARBA00022692"/>
    </source>
</evidence>
<comment type="caution">
    <text evidence="8">The sequence shown here is derived from an EMBL/GenBank/DDBJ whole genome shotgun (WGS) entry which is preliminary data.</text>
</comment>
<sequence length="245" mass="26814">VKGSEGTVMINGRIRSEKTSRLFCYIMQEDALRPKLTVMEAMTFAAHFKLGFSNSHSRKNELLSLLEMLGLREHIDTRTASLSGGQKKRLSIALELISNPPVLFLDEPTTGLDSSSCSQCVSLLKLLAQQGRTVICTIHQPTALLFEMFDHLYTLAQGNCIYQGTIKGVVPFLSDIGFNCPTYHNPADFLMEVASGEYEADIAVIAAEADKNAGGRGKKDTFTVTDTDIAVRNVNENGCGRKESS</sequence>
<dbReference type="GO" id="GO:0005886">
    <property type="term" value="C:plasma membrane"/>
    <property type="evidence" value="ECO:0007669"/>
    <property type="project" value="TreeGrafter"/>
</dbReference>
<keyword evidence="9" id="KW-1185">Reference proteome</keyword>
<evidence type="ECO:0000256" key="6">
    <source>
        <dbReference type="ARBA" id="ARBA00023136"/>
    </source>
</evidence>
<dbReference type="Gene3D" id="3.40.50.300">
    <property type="entry name" value="P-loop containing nucleotide triphosphate hydrolases"/>
    <property type="match status" value="1"/>
</dbReference>
<evidence type="ECO:0000256" key="2">
    <source>
        <dbReference type="ARBA" id="ARBA00005814"/>
    </source>
</evidence>
<evidence type="ECO:0000256" key="3">
    <source>
        <dbReference type="ARBA" id="ARBA00022448"/>
    </source>
</evidence>
<dbReference type="Pfam" id="PF00005">
    <property type="entry name" value="ABC_tran"/>
    <property type="match status" value="1"/>
</dbReference>
<accession>A0AAD7ZPU2</accession>
<dbReference type="PANTHER" id="PTHR48041:SF61">
    <property type="entry name" value="SD03967P"/>
    <property type="match status" value="1"/>
</dbReference>
<name>A0AAD7ZPU2_DIPPU</name>
<dbReference type="InterPro" id="IPR050352">
    <property type="entry name" value="ABCG_transporters"/>
</dbReference>
<organism evidence="8 9">
    <name type="scientific">Diploptera punctata</name>
    <name type="common">Pacific beetle cockroach</name>
    <dbReference type="NCBI Taxonomy" id="6984"/>
    <lineage>
        <taxon>Eukaryota</taxon>
        <taxon>Metazoa</taxon>
        <taxon>Ecdysozoa</taxon>
        <taxon>Arthropoda</taxon>
        <taxon>Hexapoda</taxon>
        <taxon>Insecta</taxon>
        <taxon>Pterygota</taxon>
        <taxon>Neoptera</taxon>
        <taxon>Polyneoptera</taxon>
        <taxon>Dictyoptera</taxon>
        <taxon>Blattodea</taxon>
        <taxon>Blaberoidea</taxon>
        <taxon>Blaberidae</taxon>
        <taxon>Diplopterinae</taxon>
        <taxon>Diploptera</taxon>
    </lineage>
</organism>
<evidence type="ECO:0000256" key="1">
    <source>
        <dbReference type="ARBA" id="ARBA00004141"/>
    </source>
</evidence>
<dbReference type="InterPro" id="IPR017871">
    <property type="entry name" value="ABC_transporter-like_CS"/>
</dbReference>
<dbReference type="InterPro" id="IPR027417">
    <property type="entry name" value="P-loop_NTPase"/>
</dbReference>